<gene>
    <name evidence="2" type="ORF">B7R21_18170</name>
</gene>
<feature type="region of interest" description="Disordered" evidence="1">
    <location>
        <begin position="1"/>
        <end position="34"/>
    </location>
</feature>
<evidence type="ECO:0000256" key="1">
    <source>
        <dbReference type="SAM" id="MobiDB-lite"/>
    </source>
</evidence>
<organism evidence="2 3">
    <name type="scientific">Subtercola boreus</name>
    <dbReference type="NCBI Taxonomy" id="120213"/>
    <lineage>
        <taxon>Bacteria</taxon>
        <taxon>Bacillati</taxon>
        <taxon>Actinomycetota</taxon>
        <taxon>Actinomycetes</taxon>
        <taxon>Micrococcales</taxon>
        <taxon>Microbacteriaceae</taxon>
        <taxon>Subtercola</taxon>
    </lineage>
</organism>
<dbReference type="Proteomes" id="UP000256709">
    <property type="component" value="Unassembled WGS sequence"/>
</dbReference>
<sequence>MAIDQDVVPPKSTLEGSEQSGTGTKSRGPRVGDWVGSTATATSLMERERFFAGVRIEIRVGIGTVRRRLDEPMAVDNEYGGS</sequence>
<name>A0A3E0VBD0_9MICO</name>
<dbReference type="EMBL" id="NBXA01000048">
    <property type="protein sequence ID" value="RFA06833.1"/>
    <property type="molecule type" value="Genomic_DNA"/>
</dbReference>
<dbReference type="AlphaFoldDB" id="A0A3E0VBD0"/>
<dbReference type="RefSeq" id="WP_116284678.1">
    <property type="nucleotide sequence ID" value="NZ_NBXA01000048.1"/>
</dbReference>
<comment type="caution">
    <text evidence="2">The sequence shown here is derived from an EMBL/GenBank/DDBJ whole genome shotgun (WGS) entry which is preliminary data.</text>
</comment>
<protein>
    <submittedName>
        <fullName evidence="2">Uncharacterized protein</fullName>
    </submittedName>
</protein>
<feature type="compositionally biased region" description="Polar residues" evidence="1">
    <location>
        <begin position="14"/>
        <end position="25"/>
    </location>
</feature>
<proteinExistence type="predicted"/>
<evidence type="ECO:0000313" key="2">
    <source>
        <dbReference type="EMBL" id="RFA06833.1"/>
    </source>
</evidence>
<evidence type="ECO:0000313" key="3">
    <source>
        <dbReference type="Proteomes" id="UP000256709"/>
    </source>
</evidence>
<reference evidence="2 3" key="1">
    <citation type="submission" date="2017-04" db="EMBL/GenBank/DDBJ databases">
        <title>Comparative genome analysis of Subtercola boreus.</title>
        <authorList>
            <person name="Cho Y.-J."/>
            <person name="Cho A."/>
            <person name="Kim O.-S."/>
            <person name="Lee J.-I."/>
        </authorList>
    </citation>
    <scope>NUCLEOTIDE SEQUENCE [LARGE SCALE GENOMIC DNA]</scope>
    <source>
        <strain evidence="2 3">P27444</strain>
    </source>
</reference>
<accession>A0A3E0VBD0</accession>